<accession>A0A246FJJ3</accession>
<protein>
    <recommendedName>
        <fullName evidence="2">DUF4097 domain-containing protein</fullName>
    </recommendedName>
</protein>
<dbReference type="RefSeq" id="WP_088464794.1">
    <property type="nucleotide sequence ID" value="NZ_NIRR01000020.1"/>
</dbReference>
<feature type="signal peptide" evidence="1">
    <location>
        <begin position="1"/>
        <end position="23"/>
    </location>
</feature>
<dbReference type="AlphaFoldDB" id="A0A246FJJ3"/>
<comment type="caution">
    <text evidence="3">The sequence shown here is derived from an EMBL/GenBank/DDBJ whole genome shotgun (WGS) entry which is preliminary data.</text>
</comment>
<proteinExistence type="predicted"/>
<name>A0A246FJJ3_9BACT</name>
<dbReference type="Proteomes" id="UP000197277">
    <property type="component" value="Unassembled WGS sequence"/>
</dbReference>
<keyword evidence="1" id="KW-0732">Signal</keyword>
<dbReference type="EMBL" id="NIRR01000020">
    <property type="protein sequence ID" value="OWP62722.1"/>
    <property type="molecule type" value="Genomic_DNA"/>
</dbReference>
<evidence type="ECO:0000259" key="2">
    <source>
        <dbReference type="Pfam" id="PF13349"/>
    </source>
</evidence>
<sequence length="302" mass="31396">MPPAAMKIHLLALLLLTAGSVLAQKTPANNPVAKNMAVPASPAPAFTLSCATELPASPLQKIYCETRQLKLPAPPTGTALTVDARADGGINVRAWAGSDVRVRARITGRAATAETARALAAAVRVGTANNTLRAELANGSLDGWAVSYEVLVPAATDLILKAIAGSLTMENIQGVLRFENTTGNVRLSGVSGDVRGRTTNGELTLTLTGDTWMGPALDISTVNGNVIWQLPPAYAATLLARTTRGRVSAELNTKRLSVLPHSLAATLGKGGVQLKVSTVNGNVRVVQDHPPQLPADTIDAEE</sequence>
<feature type="chain" id="PRO_5012219140" description="DUF4097 domain-containing protein" evidence="1">
    <location>
        <begin position="24"/>
        <end position="302"/>
    </location>
</feature>
<feature type="domain" description="DUF4097" evidence="2">
    <location>
        <begin position="147"/>
        <end position="285"/>
    </location>
</feature>
<keyword evidence="4" id="KW-1185">Reference proteome</keyword>
<dbReference type="Pfam" id="PF13349">
    <property type="entry name" value="DUF4097"/>
    <property type="match status" value="1"/>
</dbReference>
<evidence type="ECO:0000256" key="1">
    <source>
        <dbReference type="SAM" id="SignalP"/>
    </source>
</evidence>
<reference evidence="3 4" key="1">
    <citation type="submission" date="2017-06" db="EMBL/GenBank/DDBJ databases">
        <title>Hymenobacter amundsenii sp. nov. isolated from regoliths in Antarctica.</title>
        <authorList>
            <person name="Sedlacek I."/>
            <person name="Kralova S."/>
            <person name="Pantucek R."/>
            <person name="Svec P."/>
            <person name="Holochova P."/>
            <person name="Stankova E."/>
            <person name="Vrbovska V."/>
            <person name="Busse H.-J."/>
        </authorList>
    </citation>
    <scope>NUCLEOTIDE SEQUENCE [LARGE SCALE GENOMIC DNA]</scope>
    <source>
        <strain evidence="3 4">CCM 8682</strain>
    </source>
</reference>
<organism evidence="3 4">
    <name type="scientific">Hymenobacter amundsenii</name>
    <dbReference type="NCBI Taxonomy" id="2006685"/>
    <lineage>
        <taxon>Bacteria</taxon>
        <taxon>Pseudomonadati</taxon>
        <taxon>Bacteroidota</taxon>
        <taxon>Cytophagia</taxon>
        <taxon>Cytophagales</taxon>
        <taxon>Hymenobacteraceae</taxon>
        <taxon>Hymenobacter</taxon>
    </lineage>
</organism>
<evidence type="ECO:0000313" key="4">
    <source>
        <dbReference type="Proteomes" id="UP000197277"/>
    </source>
</evidence>
<gene>
    <name evidence="3" type="ORF">CDA63_12480</name>
</gene>
<dbReference type="InterPro" id="IPR025164">
    <property type="entry name" value="Toastrack_DUF4097"/>
</dbReference>
<evidence type="ECO:0000313" key="3">
    <source>
        <dbReference type="EMBL" id="OWP62722.1"/>
    </source>
</evidence>